<evidence type="ECO:0000259" key="10">
    <source>
        <dbReference type="PROSITE" id="PS50086"/>
    </source>
</evidence>
<dbReference type="InterPro" id="IPR015943">
    <property type="entry name" value="WD40/YVTN_repeat-like_dom_sf"/>
</dbReference>
<keyword evidence="8" id="KW-0966">Cell projection</keyword>
<evidence type="ECO:0000256" key="4">
    <source>
        <dbReference type="ARBA" id="ARBA00022574"/>
    </source>
</evidence>
<keyword evidence="6 9" id="KW-0175">Coiled coil</keyword>
<evidence type="ECO:0000256" key="1">
    <source>
        <dbReference type="ARBA" id="ARBA00004138"/>
    </source>
</evidence>
<evidence type="ECO:0000256" key="7">
    <source>
        <dbReference type="ARBA" id="ARBA00023212"/>
    </source>
</evidence>
<dbReference type="Proteomes" id="UP001642520">
    <property type="component" value="Unassembled WGS sequence"/>
</dbReference>
<dbReference type="PANTHER" id="PTHR19853:SF1">
    <property type="entry name" value="TBC1 DOMAIN FAMILY MEMBER 31"/>
    <property type="match status" value="1"/>
</dbReference>
<keyword evidence="5" id="KW-0677">Repeat</keyword>
<accession>A0ABP1NX19</accession>
<evidence type="ECO:0000256" key="2">
    <source>
        <dbReference type="ARBA" id="ARBA00004300"/>
    </source>
</evidence>
<keyword evidence="12" id="KW-1185">Reference proteome</keyword>
<comment type="subcellular location">
    <subcellularLocation>
        <location evidence="1">Cell projection</location>
        <location evidence="1">Cilium</location>
    </subcellularLocation>
    <subcellularLocation>
        <location evidence="2">Cytoplasm</location>
        <location evidence="2">Cytoskeleton</location>
        <location evidence="2">Microtubule organizing center</location>
        <location evidence="2">Centrosome</location>
    </subcellularLocation>
</comment>
<feature type="domain" description="Rab-GAP TBC" evidence="10">
    <location>
        <begin position="376"/>
        <end position="552"/>
    </location>
</feature>
<dbReference type="SUPFAM" id="SSF50978">
    <property type="entry name" value="WD40 repeat-like"/>
    <property type="match status" value="1"/>
</dbReference>
<dbReference type="EMBL" id="CAXAJV020001294">
    <property type="protein sequence ID" value="CAL7945565.1"/>
    <property type="molecule type" value="Genomic_DNA"/>
</dbReference>
<dbReference type="InterPro" id="IPR000195">
    <property type="entry name" value="Rab-GAP-TBC_dom"/>
</dbReference>
<dbReference type="PANTHER" id="PTHR19853">
    <property type="entry name" value="WD REPEAT CONTAINING PROTEIN 3 WDR3"/>
    <property type="match status" value="1"/>
</dbReference>
<dbReference type="Gene3D" id="2.130.10.10">
    <property type="entry name" value="YVTN repeat-like/Quinoprotein amine dehydrogenase"/>
    <property type="match status" value="2"/>
</dbReference>
<sequence length="783" mass="90953">MYKKTWQNLRKVDDNFELEPETSKKTQCFSRVNFTHVAFAWNEEYFVAIDTTGYLYFIDLLNNCPSYQKLGNVGKATFLAFSPINKFEVLVGLTTADIKILRVNANISQFCLLIAHKIPPVQISFYNKYCITFSRKEVIIWCLQSCSKAQQLKINTKNVVIKKASFSNLGHIVVLYYNDNMQIWNFNQLENDVKIDAKVFGIRSIKDFIFTQNGRAIIIISAQNKIIILNTCNWNLMKTLNLPENFNGIKCLSIVPSPLDGGANNIIACLSSNCNLYFFDLNQSCIIHTLQPVKPIKKIVVSPTGRYIVYIKKEGYLKLMTIETLFSEKCEAAKTLKEACRPIAHKTDDHLQCVRQNIKHELSLEKLILILKEFGEYPEKYRILIWSTILQLPANRNAYNALANKAASTHLSLDILKNYSLANRSKRMLLMTTVHCLIQWCPLLVQCSFLPNLIFPFLMIFQKDQLFGFEMVLTILLNYCQKWFEYHPLPPLNVLGIVENILLRADSTLLNVFCERGITSSEYAWPLLTTAMSEVLCGPEWLILWDNLISYKKPSLLLMTVVAYSICSREIIISSLHTGENIKKYFTRQGHIKAKELLKIAQQLDNYVPLTIHPSHYIRNEIITLPPKGPYPPFMLDDFPKFLTDEVSVFELEKLKERNRMRHEQNSKLMEIAETNRLKHEAKVFMDQIHQTRLNAQRCFKQQISDLNWKLAETEKQSETRKMRLGSIYDHFQDNLQLDLNICNEDTEDLEDDKTKRYEQLQQDVDKLEYEVQNLLDSLRSQK</sequence>
<name>A0ABP1NX19_XYLVO</name>
<keyword evidence="3" id="KW-0963">Cytoplasm</keyword>
<evidence type="ECO:0000256" key="6">
    <source>
        <dbReference type="ARBA" id="ARBA00023054"/>
    </source>
</evidence>
<feature type="coiled-coil region" evidence="9">
    <location>
        <begin position="744"/>
        <end position="778"/>
    </location>
</feature>
<dbReference type="InterPro" id="IPR036322">
    <property type="entry name" value="WD40_repeat_dom_sf"/>
</dbReference>
<dbReference type="SUPFAM" id="SSF47923">
    <property type="entry name" value="Ypt/Rab-GAP domain of gyp1p"/>
    <property type="match status" value="1"/>
</dbReference>
<dbReference type="Gene3D" id="1.10.472.80">
    <property type="entry name" value="Ypt/Rab-GAP domain of gyp1p, domain 3"/>
    <property type="match status" value="1"/>
</dbReference>
<comment type="caution">
    <text evidence="11">The sequence shown here is derived from an EMBL/GenBank/DDBJ whole genome shotgun (WGS) entry which is preliminary data.</text>
</comment>
<keyword evidence="4" id="KW-0853">WD repeat</keyword>
<gene>
    <name evidence="11" type="ORF">XYLVIOL_LOCUS7289</name>
</gene>
<organism evidence="11 12">
    <name type="scientific">Xylocopa violacea</name>
    <name type="common">Violet carpenter bee</name>
    <name type="synonym">Apis violacea</name>
    <dbReference type="NCBI Taxonomy" id="135666"/>
    <lineage>
        <taxon>Eukaryota</taxon>
        <taxon>Metazoa</taxon>
        <taxon>Ecdysozoa</taxon>
        <taxon>Arthropoda</taxon>
        <taxon>Hexapoda</taxon>
        <taxon>Insecta</taxon>
        <taxon>Pterygota</taxon>
        <taxon>Neoptera</taxon>
        <taxon>Endopterygota</taxon>
        <taxon>Hymenoptera</taxon>
        <taxon>Apocrita</taxon>
        <taxon>Aculeata</taxon>
        <taxon>Apoidea</taxon>
        <taxon>Anthophila</taxon>
        <taxon>Apidae</taxon>
        <taxon>Xylocopa</taxon>
        <taxon>Xylocopa</taxon>
    </lineage>
</organism>
<evidence type="ECO:0000256" key="5">
    <source>
        <dbReference type="ARBA" id="ARBA00022737"/>
    </source>
</evidence>
<proteinExistence type="predicted"/>
<keyword evidence="7" id="KW-0206">Cytoskeleton</keyword>
<reference evidence="11 12" key="1">
    <citation type="submission" date="2024-08" db="EMBL/GenBank/DDBJ databases">
        <authorList>
            <person name="Will J Nash"/>
            <person name="Angela Man"/>
            <person name="Seanna McTaggart"/>
            <person name="Kendall Baker"/>
            <person name="Tom Barker"/>
            <person name="Leah Catchpole"/>
            <person name="Alex Durrant"/>
            <person name="Karim Gharbi"/>
            <person name="Naomi Irish"/>
            <person name="Gemy Kaithakottil"/>
            <person name="Debby Ku"/>
            <person name="Aaliyah Providence"/>
            <person name="Felix Shaw"/>
            <person name="David Swarbreck"/>
            <person name="Chris Watkins"/>
            <person name="Ann M. McCartney"/>
            <person name="Giulio Formenti"/>
            <person name="Alice Mouton"/>
            <person name="Noel Vella"/>
            <person name="Bjorn M von Reumont"/>
            <person name="Adriana Vella"/>
            <person name="Wilfried Haerty"/>
        </authorList>
    </citation>
    <scope>NUCLEOTIDE SEQUENCE [LARGE SCALE GENOMIC DNA]</scope>
</reference>
<dbReference type="InterPro" id="IPR035969">
    <property type="entry name" value="Rab-GAP_TBC_sf"/>
</dbReference>
<dbReference type="InterPro" id="IPR051570">
    <property type="entry name" value="TBC1_cilium_biogenesis"/>
</dbReference>
<evidence type="ECO:0000256" key="8">
    <source>
        <dbReference type="ARBA" id="ARBA00023273"/>
    </source>
</evidence>
<evidence type="ECO:0000313" key="12">
    <source>
        <dbReference type="Proteomes" id="UP001642520"/>
    </source>
</evidence>
<protein>
    <recommendedName>
        <fullName evidence="10">Rab-GAP TBC domain-containing protein</fullName>
    </recommendedName>
</protein>
<dbReference type="PROSITE" id="PS50086">
    <property type="entry name" value="TBC_RABGAP"/>
    <property type="match status" value="1"/>
</dbReference>
<evidence type="ECO:0000313" key="11">
    <source>
        <dbReference type="EMBL" id="CAL7945565.1"/>
    </source>
</evidence>
<evidence type="ECO:0000256" key="3">
    <source>
        <dbReference type="ARBA" id="ARBA00022490"/>
    </source>
</evidence>
<evidence type="ECO:0000256" key="9">
    <source>
        <dbReference type="SAM" id="Coils"/>
    </source>
</evidence>